<dbReference type="GeneID" id="107216487"/>
<proteinExistence type="predicted"/>
<organism evidence="3">
    <name type="scientific">Neodiprion lecontei</name>
    <name type="common">Redheaded pine sawfly</name>
    <dbReference type="NCBI Taxonomy" id="441921"/>
    <lineage>
        <taxon>Eukaryota</taxon>
        <taxon>Metazoa</taxon>
        <taxon>Ecdysozoa</taxon>
        <taxon>Arthropoda</taxon>
        <taxon>Hexapoda</taxon>
        <taxon>Insecta</taxon>
        <taxon>Pterygota</taxon>
        <taxon>Neoptera</taxon>
        <taxon>Endopterygota</taxon>
        <taxon>Hymenoptera</taxon>
        <taxon>Tenthredinoidea</taxon>
        <taxon>Diprionidae</taxon>
        <taxon>Diprioninae</taxon>
        <taxon>Neodiprion</taxon>
    </lineage>
</organism>
<keyword evidence="2" id="KW-1185">Reference proteome</keyword>
<name>A0A6J0B6G8_NEOLC</name>
<sequence length="258" mass="30408">MVESKAVQGRTSLHSFHRYSNSLKHNYGTSTHELTFKKLLIIMENTQDAILVDLAKMEHLVRDKLIELQMKTNNLEELQRELAQARQSLYEMERQAEEERRQSELMRAQLDFAMAAARRWEEEKTVNRCQQIQSTMYSETVIRERDSLLHQTKNLQLENMMLKQKIQEIETINAIRGPIEENFMEMKNKVSLIINTATSEIEKLHRDLENLQISVNAANKLNGRLQAAGMCRHAIEEKYRARIRELENKLNPINQFRQ</sequence>
<feature type="coiled-coil region" evidence="1">
    <location>
        <begin position="61"/>
        <end position="109"/>
    </location>
</feature>
<dbReference type="InParanoid" id="A0A6J0B6G8"/>
<protein>
    <submittedName>
        <fullName evidence="3">Uncharacterized protein LOC107216487</fullName>
    </submittedName>
</protein>
<dbReference type="AlphaFoldDB" id="A0A6J0B6G8"/>
<accession>A0A6J0B6G8</accession>
<dbReference type="Proteomes" id="UP000829291">
    <property type="component" value="Chromosome 2"/>
</dbReference>
<keyword evidence="1" id="KW-0175">Coiled coil</keyword>
<dbReference type="OrthoDB" id="8193814at2759"/>
<dbReference type="KEGG" id="nlo:107216487"/>
<dbReference type="RefSeq" id="XP_015509168.1">
    <property type="nucleotide sequence ID" value="XM_015653682.2"/>
</dbReference>
<reference evidence="3" key="1">
    <citation type="submission" date="2025-08" db="UniProtKB">
        <authorList>
            <consortium name="RefSeq"/>
        </authorList>
    </citation>
    <scope>IDENTIFICATION</scope>
    <source>
        <tissue evidence="3">Thorax and Abdomen</tissue>
    </source>
</reference>
<evidence type="ECO:0000256" key="1">
    <source>
        <dbReference type="SAM" id="Coils"/>
    </source>
</evidence>
<evidence type="ECO:0000313" key="3">
    <source>
        <dbReference type="RefSeq" id="XP_015509168.1"/>
    </source>
</evidence>
<gene>
    <name evidence="3" type="primary">LOC107216487</name>
</gene>
<feature type="coiled-coil region" evidence="1">
    <location>
        <begin position="152"/>
        <end position="221"/>
    </location>
</feature>
<evidence type="ECO:0000313" key="2">
    <source>
        <dbReference type="Proteomes" id="UP000829291"/>
    </source>
</evidence>